<dbReference type="InterPro" id="IPR018060">
    <property type="entry name" value="HTH_AraC"/>
</dbReference>
<dbReference type="OrthoDB" id="2585681at2"/>
<dbReference type="Proteomes" id="UP000237749">
    <property type="component" value="Unassembled WGS sequence"/>
</dbReference>
<keyword evidence="6" id="KW-1185">Reference proteome</keyword>
<dbReference type="Gene3D" id="2.60.40.1190">
    <property type="match status" value="1"/>
</dbReference>
<evidence type="ECO:0000313" key="6">
    <source>
        <dbReference type="Proteomes" id="UP000237749"/>
    </source>
</evidence>
<accession>A0A2S6HSA8</accession>
<dbReference type="GO" id="GO:0043565">
    <property type="term" value="F:sequence-specific DNA binding"/>
    <property type="evidence" value="ECO:0007669"/>
    <property type="project" value="InterPro"/>
</dbReference>
<feature type="domain" description="HTH araC/xylS-type" evidence="4">
    <location>
        <begin position="228"/>
        <end position="327"/>
    </location>
</feature>
<name>A0A2S6HSA8_9FIRM</name>
<proteinExistence type="predicted"/>
<dbReference type="CDD" id="cd09620">
    <property type="entry name" value="CBM9_like_3"/>
    <property type="match status" value="1"/>
</dbReference>
<dbReference type="GO" id="GO:0016052">
    <property type="term" value="P:carbohydrate catabolic process"/>
    <property type="evidence" value="ECO:0007669"/>
    <property type="project" value="InterPro"/>
</dbReference>
<evidence type="ECO:0000259" key="4">
    <source>
        <dbReference type="PROSITE" id="PS01124"/>
    </source>
</evidence>
<protein>
    <submittedName>
        <fullName evidence="5">AraC-like DNA-binding protein</fullName>
    </submittedName>
</protein>
<evidence type="ECO:0000256" key="2">
    <source>
        <dbReference type="ARBA" id="ARBA00023125"/>
    </source>
</evidence>
<evidence type="ECO:0000256" key="1">
    <source>
        <dbReference type="ARBA" id="ARBA00023015"/>
    </source>
</evidence>
<dbReference type="SUPFAM" id="SSF49344">
    <property type="entry name" value="CBD9-like"/>
    <property type="match status" value="1"/>
</dbReference>
<organism evidence="5 6">
    <name type="scientific">Lacrimispora xylanisolvens</name>
    <dbReference type="NCBI Taxonomy" id="384636"/>
    <lineage>
        <taxon>Bacteria</taxon>
        <taxon>Bacillati</taxon>
        <taxon>Bacillota</taxon>
        <taxon>Clostridia</taxon>
        <taxon>Lachnospirales</taxon>
        <taxon>Lachnospiraceae</taxon>
        <taxon>Lacrimispora</taxon>
    </lineage>
</organism>
<gene>
    <name evidence="5" type="ORF">BXY41_106123</name>
</gene>
<reference evidence="5 6" key="1">
    <citation type="submission" date="2018-02" db="EMBL/GenBank/DDBJ databases">
        <title>Genomic Encyclopedia of Archaeal and Bacterial Type Strains, Phase II (KMG-II): from individual species to whole genera.</title>
        <authorList>
            <person name="Goeker M."/>
        </authorList>
    </citation>
    <scope>NUCLEOTIDE SEQUENCE [LARGE SCALE GENOMIC DNA]</scope>
    <source>
        <strain evidence="5 6">DSM 3808</strain>
    </source>
</reference>
<keyword evidence="1" id="KW-0805">Transcription regulation</keyword>
<dbReference type="Gene3D" id="1.10.10.60">
    <property type="entry name" value="Homeodomain-like"/>
    <property type="match status" value="2"/>
</dbReference>
<dbReference type="GO" id="GO:0030246">
    <property type="term" value="F:carbohydrate binding"/>
    <property type="evidence" value="ECO:0007669"/>
    <property type="project" value="InterPro"/>
</dbReference>
<dbReference type="GO" id="GO:0003700">
    <property type="term" value="F:DNA-binding transcription factor activity"/>
    <property type="evidence" value="ECO:0007669"/>
    <property type="project" value="InterPro"/>
</dbReference>
<evidence type="ECO:0000313" key="5">
    <source>
        <dbReference type="EMBL" id="PPK80533.1"/>
    </source>
</evidence>
<keyword evidence="3" id="KW-0804">Transcription</keyword>
<dbReference type="InterPro" id="IPR010502">
    <property type="entry name" value="Carb-bd_dom_fam9"/>
</dbReference>
<keyword evidence="2 5" id="KW-0238">DNA-binding</keyword>
<dbReference type="PANTHER" id="PTHR43280:SF2">
    <property type="entry name" value="HTH-TYPE TRANSCRIPTIONAL REGULATOR EXSA"/>
    <property type="match status" value="1"/>
</dbReference>
<dbReference type="SMART" id="SM00342">
    <property type="entry name" value="HTH_ARAC"/>
    <property type="match status" value="1"/>
</dbReference>
<dbReference type="GO" id="GO:0004553">
    <property type="term" value="F:hydrolase activity, hydrolyzing O-glycosyl compounds"/>
    <property type="evidence" value="ECO:0007669"/>
    <property type="project" value="InterPro"/>
</dbReference>
<evidence type="ECO:0000256" key="3">
    <source>
        <dbReference type="ARBA" id="ARBA00023163"/>
    </source>
</evidence>
<dbReference type="EMBL" id="PTJA01000006">
    <property type="protein sequence ID" value="PPK80533.1"/>
    <property type="molecule type" value="Genomic_DNA"/>
</dbReference>
<comment type="caution">
    <text evidence="5">The sequence shown here is derived from an EMBL/GenBank/DDBJ whole genome shotgun (WGS) entry which is preliminary data.</text>
</comment>
<dbReference type="AlphaFoldDB" id="A0A2S6HSA8"/>
<dbReference type="Pfam" id="PF12833">
    <property type="entry name" value="HTH_18"/>
    <property type="match status" value="1"/>
</dbReference>
<dbReference type="Pfam" id="PF06452">
    <property type="entry name" value="CBM9_1"/>
    <property type="match status" value="1"/>
</dbReference>
<dbReference type="PROSITE" id="PS01124">
    <property type="entry name" value="HTH_ARAC_FAMILY_2"/>
    <property type="match status" value="1"/>
</dbReference>
<dbReference type="PANTHER" id="PTHR43280">
    <property type="entry name" value="ARAC-FAMILY TRANSCRIPTIONAL REGULATOR"/>
    <property type="match status" value="1"/>
</dbReference>
<dbReference type="SUPFAM" id="SSF46689">
    <property type="entry name" value="Homeodomain-like"/>
    <property type="match status" value="1"/>
</dbReference>
<dbReference type="RefSeq" id="WP_104437232.1">
    <property type="nucleotide sequence ID" value="NZ_PTJA01000006.1"/>
</dbReference>
<sequence length="337" mass="39095">MRYKCRKISDKLIINGNLRKVQWEAAEGILLVDTVTGVENDNQTIVKFLWDDTFLYAGFYCKYEQINATKRGFNEKLYEEDVVEVFIDDNRDRKTYMEIEVNPLNAVLHYDIHNDLAGTILQYARVNNNIISAVIQDQKEKEFMVEFAIPFTEFITAPGIPPEIGDIWLFNAYRINNSYRDDVEYLACSPTGIINFHIPNCFGELVFCSCACELNSSQQEMQKYFIEKDINQYIKENYFNPDLNVSMLGKTFHLTPAYLSKIYKCETGNSLLYAINSIRIEASKKLLAETELSVNQIAKLVGYLYCNAFIRFFKKQTGLTPGQYRNLNKKQKLTIDE</sequence>
<dbReference type="InterPro" id="IPR009057">
    <property type="entry name" value="Homeodomain-like_sf"/>
</dbReference>